<evidence type="ECO:0000256" key="1">
    <source>
        <dbReference type="SAM" id="SignalP"/>
    </source>
</evidence>
<dbReference type="EMBL" id="PDUD01000029">
    <property type="protein sequence ID" value="PHN03723.1"/>
    <property type="molecule type" value="Genomic_DNA"/>
</dbReference>
<feature type="signal peptide" evidence="1">
    <location>
        <begin position="1"/>
        <end position="26"/>
    </location>
</feature>
<gene>
    <name evidence="2" type="ORF">CRP01_24525</name>
</gene>
<protein>
    <recommendedName>
        <fullName evidence="4">Ig-like domain-containing protein</fullName>
    </recommendedName>
</protein>
<evidence type="ECO:0008006" key="4">
    <source>
        <dbReference type="Google" id="ProtNLM"/>
    </source>
</evidence>
<name>A0A2D0N7I3_FLAN2</name>
<keyword evidence="1" id="KW-0732">Signal</keyword>
<dbReference type="RefSeq" id="WP_099152756.1">
    <property type="nucleotide sequence ID" value="NZ_PDUD01000029.1"/>
</dbReference>
<feature type="chain" id="PRO_5013288316" description="Ig-like domain-containing protein" evidence="1">
    <location>
        <begin position="27"/>
        <end position="204"/>
    </location>
</feature>
<reference evidence="2 3" key="1">
    <citation type="submission" date="2017-10" db="EMBL/GenBank/DDBJ databases">
        <title>The draft genome sequence of Lewinella nigricans NBRC 102662.</title>
        <authorList>
            <person name="Wang K."/>
        </authorList>
    </citation>
    <scope>NUCLEOTIDE SEQUENCE [LARGE SCALE GENOMIC DNA]</scope>
    <source>
        <strain evidence="2 3">NBRC 102662</strain>
    </source>
</reference>
<evidence type="ECO:0000313" key="2">
    <source>
        <dbReference type="EMBL" id="PHN03723.1"/>
    </source>
</evidence>
<organism evidence="2 3">
    <name type="scientific">Flavilitoribacter nigricans (strain ATCC 23147 / DSM 23189 / NBRC 102662 / NCIMB 1420 / SS-2)</name>
    <name type="common">Lewinella nigricans</name>
    <dbReference type="NCBI Taxonomy" id="1122177"/>
    <lineage>
        <taxon>Bacteria</taxon>
        <taxon>Pseudomonadati</taxon>
        <taxon>Bacteroidota</taxon>
        <taxon>Saprospiria</taxon>
        <taxon>Saprospirales</taxon>
        <taxon>Lewinellaceae</taxon>
        <taxon>Flavilitoribacter</taxon>
    </lineage>
</organism>
<sequence length="204" mass="22781">MKNTIKTLSFVAIFLLGFSQQTTLQAQGCKSATSVVSDIFNNYGKILATLGCTLANQAGCLDNAQKYAQMTSDMVAYWNKRSKTTSWATIGPRRLDFNQDHIGKIVSTGGRMFISPIPSNKNELTVSIDELDGKGKTSVVICKVDKNNNYFPLATKWFNDTSERKKKHDEKRNFTIKGVKGYLISIHFDGKSVGNTFQYKLKVK</sequence>
<dbReference type="AlphaFoldDB" id="A0A2D0N7I3"/>
<dbReference type="OrthoDB" id="1492183at2"/>
<evidence type="ECO:0000313" key="3">
    <source>
        <dbReference type="Proteomes" id="UP000223913"/>
    </source>
</evidence>
<accession>A0A2D0N7I3</accession>
<comment type="caution">
    <text evidence="2">The sequence shown here is derived from an EMBL/GenBank/DDBJ whole genome shotgun (WGS) entry which is preliminary data.</text>
</comment>
<proteinExistence type="predicted"/>
<dbReference type="Proteomes" id="UP000223913">
    <property type="component" value="Unassembled WGS sequence"/>
</dbReference>
<keyword evidence="3" id="KW-1185">Reference proteome</keyword>